<reference evidence="2 3" key="1">
    <citation type="journal article" date="2019" name="Sci. Rep.">
        <title>Orb-weaving spider Araneus ventricosus genome elucidates the spidroin gene catalogue.</title>
        <authorList>
            <person name="Kono N."/>
            <person name="Nakamura H."/>
            <person name="Ohtoshi R."/>
            <person name="Moran D.A.P."/>
            <person name="Shinohara A."/>
            <person name="Yoshida Y."/>
            <person name="Fujiwara M."/>
            <person name="Mori M."/>
            <person name="Tomita M."/>
            <person name="Arakawa K."/>
        </authorList>
    </citation>
    <scope>NUCLEOTIDE SEQUENCE [LARGE SCALE GENOMIC DNA]</scope>
</reference>
<organism evidence="2 3">
    <name type="scientific">Araneus ventricosus</name>
    <name type="common">Orbweaver spider</name>
    <name type="synonym">Epeira ventricosa</name>
    <dbReference type="NCBI Taxonomy" id="182803"/>
    <lineage>
        <taxon>Eukaryota</taxon>
        <taxon>Metazoa</taxon>
        <taxon>Ecdysozoa</taxon>
        <taxon>Arthropoda</taxon>
        <taxon>Chelicerata</taxon>
        <taxon>Arachnida</taxon>
        <taxon>Araneae</taxon>
        <taxon>Araneomorphae</taxon>
        <taxon>Entelegynae</taxon>
        <taxon>Araneoidea</taxon>
        <taxon>Araneidae</taxon>
        <taxon>Araneus</taxon>
    </lineage>
</organism>
<protein>
    <submittedName>
        <fullName evidence="2">Uncharacterized protein</fullName>
    </submittedName>
</protein>
<accession>A0A4Y2H454</accession>
<gene>
    <name evidence="2" type="ORF">AVEN_63055_1</name>
</gene>
<proteinExistence type="predicted"/>
<evidence type="ECO:0000313" key="2">
    <source>
        <dbReference type="EMBL" id="GBM59538.1"/>
    </source>
</evidence>
<dbReference type="Proteomes" id="UP000499080">
    <property type="component" value="Unassembled WGS sequence"/>
</dbReference>
<keyword evidence="3" id="KW-1185">Reference proteome</keyword>
<evidence type="ECO:0000256" key="1">
    <source>
        <dbReference type="SAM" id="MobiDB-lite"/>
    </source>
</evidence>
<comment type="caution">
    <text evidence="2">The sequence shown here is derived from an EMBL/GenBank/DDBJ whole genome shotgun (WGS) entry which is preliminary data.</text>
</comment>
<sequence>MIGDAPLRRSKSAAEGDSQRTCQNGYRVSEALVVRKQIAQRRFRLEYRNCRAPSMRQLVRKLPSAAFSSTHFHPYKSSCYKIRSGNDRGLNISLSYISTPNESTFVFRLDERNFLKLALR</sequence>
<dbReference type="EMBL" id="BGPR01001687">
    <property type="protein sequence ID" value="GBM59538.1"/>
    <property type="molecule type" value="Genomic_DNA"/>
</dbReference>
<evidence type="ECO:0000313" key="3">
    <source>
        <dbReference type="Proteomes" id="UP000499080"/>
    </source>
</evidence>
<name>A0A4Y2H454_ARAVE</name>
<feature type="region of interest" description="Disordered" evidence="1">
    <location>
        <begin position="1"/>
        <end position="21"/>
    </location>
</feature>
<dbReference type="AlphaFoldDB" id="A0A4Y2H454"/>